<dbReference type="PANTHER" id="PTHR28076">
    <property type="entry name" value="SPORULATION-SPECIFIC PROTEIN 71"/>
    <property type="match status" value="1"/>
</dbReference>
<keyword evidence="3" id="KW-1185">Reference proteome</keyword>
<dbReference type="SUPFAM" id="SSF50729">
    <property type="entry name" value="PH domain-like"/>
    <property type="match status" value="2"/>
</dbReference>
<dbReference type="InterPro" id="IPR001849">
    <property type="entry name" value="PH_domain"/>
</dbReference>
<dbReference type="InterPro" id="IPR029217">
    <property type="entry name" value="Spo7_2_N"/>
</dbReference>
<name>A0A1E4SLY9_9ASCO</name>
<dbReference type="GeneID" id="30983632"/>
<dbReference type="Pfam" id="PF15407">
    <property type="entry name" value="Spo7_2_N"/>
    <property type="match status" value="1"/>
</dbReference>
<feature type="domain" description="PH" evidence="1">
    <location>
        <begin position="679"/>
        <end position="861"/>
    </location>
</feature>
<accession>A0A1E4SLY9</accession>
<organism evidence="2 3">
    <name type="scientific">Suhomyces tanzawaensis NRRL Y-17324</name>
    <dbReference type="NCBI Taxonomy" id="984487"/>
    <lineage>
        <taxon>Eukaryota</taxon>
        <taxon>Fungi</taxon>
        <taxon>Dikarya</taxon>
        <taxon>Ascomycota</taxon>
        <taxon>Saccharomycotina</taxon>
        <taxon>Pichiomycetes</taxon>
        <taxon>Debaryomycetaceae</taxon>
        <taxon>Suhomyces</taxon>
    </lineage>
</organism>
<dbReference type="STRING" id="984487.A0A1E4SLY9"/>
<evidence type="ECO:0000313" key="2">
    <source>
        <dbReference type="EMBL" id="ODV80539.1"/>
    </source>
</evidence>
<dbReference type="AlphaFoldDB" id="A0A1E4SLY9"/>
<dbReference type="InterPro" id="IPR039486">
    <property type="entry name" value="Mug56/Spo71_PH"/>
</dbReference>
<dbReference type="EMBL" id="KV453910">
    <property type="protein sequence ID" value="ODV80539.1"/>
    <property type="molecule type" value="Genomic_DNA"/>
</dbReference>
<dbReference type="GO" id="GO:1902657">
    <property type="term" value="P:protein localization to prospore membrane"/>
    <property type="evidence" value="ECO:0007669"/>
    <property type="project" value="InterPro"/>
</dbReference>
<dbReference type="InterPro" id="IPR040345">
    <property type="entry name" value="Mug56/Spo71"/>
</dbReference>
<dbReference type="Gene3D" id="2.30.29.30">
    <property type="entry name" value="Pleckstrin-homology domain (PH domain)/Phosphotyrosine-binding domain (PTB)"/>
    <property type="match status" value="1"/>
</dbReference>
<dbReference type="RefSeq" id="XP_020065661.1">
    <property type="nucleotide sequence ID" value="XM_020209496.1"/>
</dbReference>
<dbReference type="InterPro" id="IPR011993">
    <property type="entry name" value="PH-like_dom_sf"/>
</dbReference>
<evidence type="ECO:0000259" key="1">
    <source>
        <dbReference type="PROSITE" id="PS50003"/>
    </source>
</evidence>
<dbReference type="Pfam" id="PF23207">
    <property type="entry name" value="PH_SPO71"/>
    <property type="match status" value="1"/>
</dbReference>
<proteinExistence type="predicted"/>
<dbReference type="GO" id="GO:0005628">
    <property type="term" value="C:prospore membrane"/>
    <property type="evidence" value="ECO:0007669"/>
    <property type="project" value="TreeGrafter"/>
</dbReference>
<protein>
    <recommendedName>
        <fullName evidence="1">PH domain-containing protein</fullName>
    </recommendedName>
</protein>
<reference evidence="3" key="1">
    <citation type="submission" date="2016-05" db="EMBL/GenBank/DDBJ databases">
        <title>Comparative genomics of biotechnologically important yeasts.</title>
        <authorList>
            <consortium name="DOE Joint Genome Institute"/>
            <person name="Riley R."/>
            <person name="Haridas S."/>
            <person name="Wolfe K.H."/>
            <person name="Lopes M.R."/>
            <person name="Hittinger C.T."/>
            <person name="Goker M."/>
            <person name="Salamov A."/>
            <person name="Wisecaver J."/>
            <person name="Long T.M."/>
            <person name="Aerts A.L."/>
            <person name="Barry K."/>
            <person name="Choi C."/>
            <person name="Clum A."/>
            <person name="Coughlan A.Y."/>
            <person name="Deshpande S."/>
            <person name="Douglass A.P."/>
            <person name="Hanson S.J."/>
            <person name="Klenk H.-P."/>
            <person name="Labutti K."/>
            <person name="Lapidus A."/>
            <person name="Lindquist E."/>
            <person name="Lipzen A."/>
            <person name="Meier-Kolthoff J.P."/>
            <person name="Ohm R.A."/>
            <person name="Otillar R.P."/>
            <person name="Pangilinan J."/>
            <person name="Peng Y."/>
            <person name="Rokas A."/>
            <person name="Rosa C.A."/>
            <person name="Scheuner C."/>
            <person name="Sibirny A.A."/>
            <person name="Slot J.C."/>
            <person name="Stielow J.B."/>
            <person name="Sun H."/>
            <person name="Kurtzman C.P."/>
            <person name="Blackwell M."/>
            <person name="Grigoriev I.V."/>
            <person name="Jeffries T.W."/>
        </authorList>
    </citation>
    <scope>NUCLEOTIDE SEQUENCE [LARGE SCALE GENOMIC DNA]</scope>
    <source>
        <strain evidence="3">NRRL Y-17324</strain>
    </source>
</reference>
<dbReference type="InterPro" id="IPR057379">
    <property type="entry name" value="PH_SPO71"/>
</dbReference>
<dbReference type="SMART" id="SM00233">
    <property type="entry name" value="PH"/>
    <property type="match status" value="2"/>
</dbReference>
<dbReference type="OrthoDB" id="5579281at2759"/>
<dbReference type="Proteomes" id="UP000094285">
    <property type="component" value="Unassembled WGS sequence"/>
</dbReference>
<evidence type="ECO:0000313" key="3">
    <source>
        <dbReference type="Proteomes" id="UP000094285"/>
    </source>
</evidence>
<dbReference type="Pfam" id="PF15404">
    <property type="entry name" value="PH_4"/>
    <property type="match status" value="1"/>
</dbReference>
<dbReference type="PANTHER" id="PTHR28076:SF1">
    <property type="entry name" value="PROSPORE MEMBRANE ADAPTER PROTEIN SPO71"/>
    <property type="match status" value="1"/>
</dbReference>
<sequence length="866" mass="101618">MPSDELHIPKHSFTAFRLTYSTAHVVSESSRCVFLGSIPDIWRDDRGPDLLTTITKHAKGQVKKNFRSASTLIGTSIRRATSRFDSNEDLEGTRRSKINIEMPQPMEKAELAEQANTDISWAEKEHHRFTRRLRSLASASRNIAHDTKRIRKRIYRNILKEYKEGEILRLDKFLILTKVLHNIKKVSTFNENEFCDSRIYSQWNEYICVLRRTSNPTNPLSIELYELHNNIDNRKPDISFALSPEVGAFLYSDSDKSFCLTVPKDNNVYVYIFKAHSQIVAIRSLFFITKLGQRISYQYNVSIPDLGLKLDVEVPFSEIRKAFESRPFLSLCELEKGYCVSSSPILQYLKTKVIEAVQSYRIPQFDKWIQQLEWPWFCFKQYDSLDWVMNNSQVFLMNYSILKNSYQLELRNLDSGYFLANLDGKLMKEPYPIEGFLFRMTNTSGRDKSFMRSFHKMLYFYSCDKILFFTKYYRGAPPATDSNLDHSNVECVHEYNPYPLDAQEHITWLKNESFDKYDQAALTEFKRRSQQVVKAEAMLDMTLIADIRSISLDKISKTQRMVFCLYWYSSAELINEEDIVDSAFEIEMSNGNILRLQAPNRNVRDEWVLRISQLRQYWISKTYDDLERVMAVRVRNQQSLRISEYIDSNIKQELGTSEYQFGVADPLIHNINSLAMSRSVTMSGYLYEKGKKHSNFNQYYVVLCPGFLVLYSVFQRSKLSGQWKKNPLYEHYFTIPIAECYLYSGITTSIDLLQEHREVDPRNPSRRALPRIYPDGWKSSEEEHTRCFTLWFGKKRQIKEQQLHYSKGTNSKNDDENHLEMNPGISTMIKRLGFTGKSMVFMARSRQERELWTSSIMAEIDRFTTT</sequence>
<dbReference type="PROSITE" id="PS50003">
    <property type="entry name" value="PH_DOMAIN"/>
    <property type="match status" value="1"/>
</dbReference>
<dbReference type="SMART" id="SM01316">
    <property type="entry name" value="Spo7_2_N"/>
    <property type="match status" value="1"/>
</dbReference>
<gene>
    <name evidence="2" type="ORF">CANTADRAFT_47732</name>
</gene>